<dbReference type="Proteomes" id="UP000579136">
    <property type="component" value="Unassembled WGS sequence"/>
</dbReference>
<dbReference type="SUPFAM" id="SSF50486">
    <property type="entry name" value="FMT C-terminal domain-like"/>
    <property type="match status" value="1"/>
</dbReference>
<dbReference type="EC" id="2.1.2.9" evidence="2 5"/>
<evidence type="ECO:0000256" key="1">
    <source>
        <dbReference type="ARBA" id="ARBA00010699"/>
    </source>
</evidence>
<evidence type="ECO:0000259" key="7">
    <source>
        <dbReference type="Pfam" id="PF02911"/>
    </source>
</evidence>
<dbReference type="Gene3D" id="3.40.50.12230">
    <property type="match status" value="1"/>
</dbReference>
<evidence type="ECO:0000256" key="2">
    <source>
        <dbReference type="ARBA" id="ARBA00012261"/>
    </source>
</evidence>
<dbReference type="GO" id="GO:0005829">
    <property type="term" value="C:cytosol"/>
    <property type="evidence" value="ECO:0007669"/>
    <property type="project" value="TreeGrafter"/>
</dbReference>
<keyword evidence="9" id="KW-1185">Reference proteome</keyword>
<dbReference type="InterPro" id="IPR041711">
    <property type="entry name" value="Met-tRNA-FMT_N"/>
</dbReference>
<comment type="caution">
    <text evidence="8">The sequence shown here is derived from an EMBL/GenBank/DDBJ whole genome shotgun (WGS) entry which is preliminary data.</text>
</comment>
<reference evidence="8 9" key="1">
    <citation type="submission" date="2020-08" db="EMBL/GenBank/DDBJ databases">
        <title>Genomic Encyclopedia of Type Strains, Phase IV (KMG-IV): sequencing the most valuable type-strain genomes for metagenomic binning, comparative biology and taxonomic classification.</title>
        <authorList>
            <person name="Goeker M."/>
        </authorList>
    </citation>
    <scope>NUCLEOTIDE SEQUENCE [LARGE SCALE GENOMIC DNA]</scope>
    <source>
        <strain evidence="8 9">DSM 19163</strain>
    </source>
</reference>
<evidence type="ECO:0000313" key="8">
    <source>
        <dbReference type="EMBL" id="MBB5176177.1"/>
    </source>
</evidence>
<dbReference type="PROSITE" id="PS00373">
    <property type="entry name" value="GART"/>
    <property type="match status" value="1"/>
</dbReference>
<dbReference type="RefSeq" id="WP_183674182.1">
    <property type="nucleotide sequence ID" value="NZ_CBCRYX010000004.1"/>
</dbReference>
<dbReference type="InterPro" id="IPR005794">
    <property type="entry name" value="Fmt"/>
</dbReference>
<dbReference type="FunFam" id="3.40.50.12230:FF:000001">
    <property type="entry name" value="Methionyl-tRNA formyltransferase"/>
    <property type="match status" value="1"/>
</dbReference>
<evidence type="ECO:0000313" key="9">
    <source>
        <dbReference type="Proteomes" id="UP000579136"/>
    </source>
</evidence>
<gene>
    <name evidence="5" type="primary">fmt</name>
    <name evidence="8" type="ORF">HNQ45_001064</name>
</gene>
<dbReference type="InterPro" id="IPR005793">
    <property type="entry name" value="Formyl_trans_C"/>
</dbReference>
<feature type="domain" description="Formyl transferase C-terminal" evidence="7">
    <location>
        <begin position="203"/>
        <end position="298"/>
    </location>
</feature>
<comment type="catalytic activity">
    <reaction evidence="5">
        <text>L-methionyl-tRNA(fMet) + (6R)-10-formyltetrahydrofolate = N-formyl-L-methionyl-tRNA(fMet) + (6S)-5,6,7,8-tetrahydrofolate + H(+)</text>
        <dbReference type="Rhea" id="RHEA:24380"/>
        <dbReference type="Rhea" id="RHEA-COMP:9952"/>
        <dbReference type="Rhea" id="RHEA-COMP:9953"/>
        <dbReference type="ChEBI" id="CHEBI:15378"/>
        <dbReference type="ChEBI" id="CHEBI:57453"/>
        <dbReference type="ChEBI" id="CHEBI:78530"/>
        <dbReference type="ChEBI" id="CHEBI:78844"/>
        <dbReference type="ChEBI" id="CHEBI:195366"/>
        <dbReference type="EC" id="2.1.2.9"/>
    </reaction>
</comment>
<name>A0A9Q2D069_9STAP</name>
<dbReference type="AlphaFoldDB" id="A0A9Q2D069"/>
<dbReference type="Pfam" id="PF02911">
    <property type="entry name" value="Formyl_trans_C"/>
    <property type="match status" value="1"/>
</dbReference>
<dbReference type="InterPro" id="IPR011034">
    <property type="entry name" value="Formyl_transferase-like_C_sf"/>
</dbReference>
<keyword evidence="3 5" id="KW-0808">Transferase</keyword>
<dbReference type="EMBL" id="JACHHF010000005">
    <property type="protein sequence ID" value="MBB5176177.1"/>
    <property type="molecule type" value="Genomic_DNA"/>
</dbReference>
<dbReference type="PANTHER" id="PTHR11138">
    <property type="entry name" value="METHIONYL-TRNA FORMYLTRANSFERASE"/>
    <property type="match status" value="1"/>
</dbReference>
<evidence type="ECO:0000256" key="5">
    <source>
        <dbReference type="HAMAP-Rule" id="MF_00182"/>
    </source>
</evidence>
<dbReference type="NCBIfam" id="TIGR00460">
    <property type="entry name" value="fmt"/>
    <property type="match status" value="1"/>
</dbReference>
<dbReference type="InterPro" id="IPR044135">
    <property type="entry name" value="Met-tRNA-FMT_C"/>
</dbReference>
<evidence type="ECO:0000256" key="3">
    <source>
        <dbReference type="ARBA" id="ARBA00022679"/>
    </source>
</evidence>
<dbReference type="CDD" id="cd08704">
    <property type="entry name" value="Met_tRNA_FMT_C"/>
    <property type="match status" value="1"/>
</dbReference>
<dbReference type="InterPro" id="IPR036477">
    <property type="entry name" value="Formyl_transf_N_sf"/>
</dbReference>
<comment type="function">
    <text evidence="5">Attaches a formyl group to the free amino group of methionyl-tRNA(fMet). The formyl group appears to play a dual role in the initiator identity of N-formylmethionyl-tRNA by promoting its recognition by IF2 and preventing the misappropriation of this tRNA by the elongation apparatus.</text>
</comment>
<dbReference type="PANTHER" id="PTHR11138:SF5">
    <property type="entry name" value="METHIONYL-TRNA FORMYLTRANSFERASE, MITOCHONDRIAL"/>
    <property type="match status" value="1"/>
</dbReference>
<dbReference type="HAMAP" id="MF_00182">
    <property type="entry name" value="Formyl_trans"/>
    <property type="match status" value="1"/>
</dbReference>
<evidence type="ECO:0000256" key="4">
    <source>
        <dbReference type="ARBA" id="ARBA00022917"/>
    </source>
</evidence>
<dbReference type="GO" id="GO:0004479">
    <property type="term" value="F:methionyl-tRNA formyltransferase activity"/>
    <property type="evidence" value="ECO:0007669"/>
    <property type="project" value="UniProtKB-UniRule"/>
</dbReference>
<dbReference type="CDD" id="cd08646">
    <property type="entry name" value="FMT_core_Met-tRNA-FMT_N"/>
    <property type="match status" value="1"/>
</dbReference>
<dbReference type="SUPFAM" id="SSF53328">
    <property type="entry name" value="Formyltransferase"/>
    <property type="match status" value="1"/>
</dbReference>
<dbReference type="InterPro" id="IPR001555">
    <property type="entry name" value="GART_AS"/>
</dbReference>
<organism evidence="8 9">
    <name type="scientific">Nosocomiicoccus ampullae</name>
    <dbReference type="NCBI Taxonomy" id="489910"/>
    <lineage>
        <taxon>Bacteria</taxon>
        <taxon>Bacillati</taxon>
        <taxon>Bacillota</taxon>
        <taxon>Bacilli</taxon>
        <taxon>Bacillales</taxon>
        <taxon>Staphylococcaceae</taxon>
        <taxon>Nosocomiicoccus</taxon>
    </lineage>
</organism>
<feature type="binding site" evidence="5">
    <location>
        <begin position="109"/>
        <end position="112"/>
    </location>
    <ligand>
        <name>(6S)-5,6,7,8-tetrahydrofolate</name>
        <dbReference type="ChEBI" id="CHEBI:57453"/>
    </ligand>
</feature>
<sequence length="314" mass="34822">MTNIIFMGTPDFSVPILEKLHEQFNVDLVVSQPDRPVGRKRKLTPPAVAKKAADLGIDLYQPEKISHPESVEKIKSYNPDIIITAAYGQLLSEDVLNIPELGCVNVHASLLPKHRGGAPIHRSILEGDKETGVTLMYMAKELDAGDIIASVKTDILESDTVGTLHDRLSELGTKILIKELPAILNKENSRTPQNDADATFSPNIEKDDEYVEFNRSAREIFNHIRGLNPFPGSYTTINGQRLKLYLSKILKSKSKETPGTILKDTKGGFIVSTNDYDVEILEVQPSGRKRMPAFQFIENNQSLIGQVFGVDNDS</sequence>
<dbReference type="InterPro" id="IPR002376">
    <property type="entry name" value="Formyl_transf_N"/>
</dbReference>
<accession>A0A9Q2D069</accession>
<feature type="domain" description="Formyl transferase N-terminal" evidence="6">
    <location>
        <begin position="3"/>
        <end position="178"/>
    </location>
</feature>
<dbReference type="Pfam" id="PF00551">
    <property type="entry name" value="Formyl_trans_N"/>
    <property type="match status" value="1"/>
</dbReference>
<protein>
    <recommendedName>
        <fullName evidence="2 5">Methionyl-tRNA formyltransferase</fullName>
        <ecNumber evidence="2 5">2.1.2.9</ecNumber>
    </recommendedName>
</protein>
<comment type="similarity">
    <text evidence="1 5">Belongs to the Fmt family.</text>
</comment>
<proteinExistence type="inferred from homology"/>
<evidence type="ECO:0000259" key="6">
    <source>
        <dbReference type="Pfam" id="PF00551"/>
    </source>
</evidence>
<keyword evidence="4 5" id="KW-0648">Protein biosynthesis</keyword>